<evidence type="ECO:0000313" key="1">
    <source>
        <dbReference type="EMBL" id="QOR56656.1"/>
    </source>
</evidence>
<name>A0A7M1RQS9_9CAUD</name>
<keyword evidence="2" id="KW-1185">Reference proteome</keyword>
<proteinExistence type="predicted"/>
<sequence>MELKNLNEATACLLHLVIDNKKLVNENLVNVYTDYPDEPYFCDNLFVMYRETTIKALLNLQYELRKNKYFHSLRQIRINDQWYEIAVFTLPKEIKTRRDILISGGPAELSKSEMSKTLELFNGIHTNLPNVLFTNEFHEVKSVIPFGDVIEDPFEDMPEEC</sequence>
<dbReference type="RefSeq" id="YP_010112108.1">
    <property type="nucleotide sequence ID" value="NC_055888.1"/>
</dbReference>
<dbReference type="Proteomes" id="UP000594150">
    <property type="component" value="Segment"/>
</dbReference>
<reference evidence="1 2" key="1">
    <citation type="submission" date="2020-07" db="EMBL/GenBank/DDBJ databases">
        <title>Taxonomic proposal: Crassvirales, a new order of highly abundant and diverse bacterial viruses.</title>
        <authorList>
            <person name="Shkoporov A.N."/>
            <person name="Stockdale S.R."/>
            <person name="Guerin E."/>
            <person name="Ross R.P."/>
            <person name="Hill C."/>
        </authorList>
    </citation>
    <scope>NUCLEOTIDE SEQUENCE [LARGE SCALE GENOMIC DNA]</scope>
</reference>
<accession>A0A7M1RQS9</accession>
<organism evidence="1 2">
    <name type="scientific">uncultured phage cr52_1</name>
    <dbReference type="NCBI Taxonomy" id="2772079"/>
    <lineage>
        <taxon>Viruses</taxon>
        <taxon>Duplodnaviria</taxon>
        <taxon>Heunggongvirae</taxon>
        <taxon>Uroviricota</taxon>
        <taxon>Caudoviricetes</taxon>
        <taxon>Crassvirales</taxon>
        <taxon>Suoliviridae</taxon>
        <taxon>Loutivirinae</taxon>
        <taxon>Buchavirus</taxon>
        <taxon>Buchavirus copri</taxon>
    </lineage>
</organism>
<protein>
    <submittedName>
        <fullName evidence="1">Uncharacterized protein</fullName>
    </submittedName>
</protein>
<dbReference type="EMBL" id="MT774395">
    <property type="protein sequence ID" value="QOR56656.1"/>
    <property type="molecule type" value="Genomic_DNA"/>
</dbReference>
<evidence type="ECO:0000313" key="2">
    <source>
        <dbReference type="Proteomes" id="UP000594150"/>
    </source>
</evidence>
<dbReference type="KEGG" id="vg:65130569"/>
<dbReference type="GeneID" id="65130569"/>